<dbReference type="Proteomes" id="UP000270927">
    <property type="component" value="Unassembled WGS sequence"/>
</dbReference>
<accession>A0A3N2QC01</accession>
<protein>
    <recommendedName>
        <fullName evidence="3">Outer membrane protein beta-barrel domain-containing protein</fullName>
    </recommendedName>
</protein>
<organism evidence="1 2">
    <name type="scientific">Candidatus Cardinium hertigii</name>
    <dbReference type="NCBI Taxonomy" id="247481"/>
    <lineage>
        <taxon>Bacteria</taxon>
        <taxon>Pseudomonadati</taxon>
        <taxon>Bacteroidota</taxon>
        <taxon>Cytophagia</taxon>
        <taxon>Cytophagales</taxon>
        <taxon>Amoebophilaceae</taxon>
        <taxon>Candidatus Cardinium</taxon>
    </lineage>
</organism>
<dbReference type="EMBL" id="RARA01000024">
    <property type="protein sequence ID" value="ROT47337.1"/>
    <property type="molecule type" value="Genomic_DNA"/>
</dbReference>
<keyword evidence="2" id="KW-1185">Reference proteome</keyword>
<evidence type="ECO:0008006" key="3">
    <source>
        <dbReference type="Google" id="ProtNLM"/>
    </source>
</evidence>
<comment type="caution">
    <text evidence="1">The sequence shown here is derived from an EMBL/GenBank/DDBJ whole genome shotgun (WGS) entry which is preliminary data.</text>
</comment>
<evidence type="ECO:0000313" key="1">
    <source>
        <dbReference type="EMBL" id="ROT47337.1"/>
    </source>
</evidence>
<evidence type="ECO:0000313" key="2">
    <source>
        <dbReference type="Proteomes" id="UP000270927"/>
    </source>
</evidence>
<dbReference type="AlphaFoldDB" id="A0A3N2QC01"/>
<reference evidence="1 2" key="1">
    <citation type="submission" date="2018-09" db="EMBL/GenBank/DDBJ databases">
        <title>Comparative Genomics of Wolbachia-Cardinium Dual Endosymbiosis in a Plant-Parasitic Nematode.</title>
        <authorList>
            <person name="Brown A.M.V."/>
            <person name="Wasala S.K."/>
            <person name="Howe D.K."/>
            <person name="Peetz A.B."/>
            <person name="Zasada I.A."/>
            <person name="Denver D.R."/>
        </authorList>
    </citation>
    <scope>NUCLEOTIDE SEQUENCE [LARGE SCALE GENOMIC DNA]</scope>
    <source>
        <strain evidence="1 2">Pp_1</strain>
    </source>
</reference>
<proteinExistence type="predicted"/>
<dbReference type="RefSeq" id="WP_123662854.1">
    <property type="nucleotide sequence ID" value="NZ_RARA01000024.1"/>
</dbReference>
<gene>
    <name evidence="1" type="ORF">EDM02_02760</name>
</gene>
<sequence>MILKKIKKILKGSAWVCITLQGGYDAYADQTSGIDYWRVGAKVGISSSSLWSICKNFDDTELYSAGIKGESTKKSFLETPRFTGSICVELAVTQYTGYEVGLGYLCQGGTLVVDKQNNLNDSYVKFITHNVFLSPGIVIYPLSLRPNTDIWKICLAGVFSFTPKKTCLVKKSGNAKEEKFAFKDNLYRDIALSLGTAYEWTSGLYLDLRSTLGFLGMLKEEINWFSQTDLSRTGTVKDKESIKNYFLSFTIGYQIFGNKNENIYDNDIENEAID</sequence>
<name>A0A3N2QC01_9BACT</name>
<dbReference type="OrthoDB" id="988088at2"/>